<evidence type="ECO:0008006" key="3">
    <source>
        <dbReference type="Google" id="ProtNLM"/>
    </source>
</evidence>
<organism evidence="1 2">
    <name type="scientific">Clostridium botulinum B2 450</name>
    <dbReference type="NCBI Taxonomy" id="1379739"/>
    <lineage>
        <taxon>Bacteria</taxon>
        <taxon>Bacillati</taxon>
        <taxon>Bacillota</taxon>
        <taxon>Clostridia</taxon>
        <taxon>Eubacteriales</taxon>
        <taxon>Clostridiaceae</taxon>
        <taxon>Clostridium</taxon>
    </lineage>
</organism>
<dbReference type="CDD" id="cd00085">
    <property type="entry name" value="HNHc"/>
    <property type="match status" value="1"/>
</dbReference>
<dbReference type="HOGENOM" id="CLU_157106_0_0_9"/>
<dbReference type="Proteomes" id="UP000032250">
    <property type="component" value="Unassembled WGS sequence"/>
</dbReference>
<comment type="caution">
    <text evidence="1">The sequence shown here is derived from an EMBL/GenBank/DDBJ whole genome shotgun (WGS) entry which is preliminary data.</text>
</comment>
<dbReference type="InterPro" id="IPR003615">
    <property type="entry name" value="HNH_nuc"/>
</dbReference>
<accession>A0A0D1C0U9</accession>
<dbReference type="RefSeq" id="WP_003484114.1">
    <property type="nucleotide sequence ID" value="NZ_JXSU01000007.1"/>
</dbReference>
<dbReference type="EMBL" id="JXSU01000007">
    <property type="protein sequence ID" value="KIS24661.1"/>
    <property type="molecule type" value="Genomic_DNA"/>
</dbReference>
<gene>
    <name evidence="1" type="ORF">N495_14140</name>
</gene>
<evidence type="ECO:0000313" key="1">
    <source>
        <dbReference type="EMBL" id="KIS24661.1"/>
    </source>
</evidence>
<protein>
    <recommendedName>
        <fullName evidence="3">HNH endonuclease</fullName>
    </recommendedName>
</protein>
<name>A0A0D1C0U9_CLOBO</name>
<reference evidence="1 2" key="1">
    <citation type="submission" date="2014-06" db="EMBL/GenBank/DDBJ databases">
        <title>Genome characterization of distinct group I Clostridium botulinum lineages.</title>
        <authorList>
            <person name="Giordani F."/>
            <person name="Anselmo A."/>
            <person name="Fillo S."/>
            <person name="Palozzi A.M."/>
            <person name="Fortunato A."/>
            <person name="Gentile B."/>
            <person name="Ciammaruconi A."/>
            <person name="Anniballi F."/>
            <person name="De Medici D."/>
            <person name="Lista F."/>
        </authorList>
    </citation>
    <scope>NUCLEOTIDE SEQUENCE [LARGE SCALE GENOMIC DNA]</scope>
    <source>
        <strain evidence="1 2">B2 450</strain>
    </source>
</reference>
<dbReference type="OrthoDB" id="1936553at2"/>
<dbReference type="Gene3D" id="1.10.30.50">
    <property type="match status" value="1"/>
</dbReference>
<evidence type="ECO:0000313" key="2">
    <source>
        <dbReference type="Proteomes" id="UP000032250"/>
    </source>
</evidence>
<dbReference type="AlphaFoldDB" id="A0A0D1C0U9"/>
<sequence length="134" mass="15657">MPRCEVCGREGAEIHHIIHKCEGGMDLEINYKYLCGRHHRGRYSPHKNNNIDISYKLELQNKLENLFAKEYYSLGSIQAILDINRNKGKKIVQGLKIYKEGYKSEDIIYKLMGQKHYSEYNLFESEEFIALGAI</sequence>
<dbReference type="PATRIC" id="fig|1379739.3.peg.3222"/>
<proteinExistence type="predicted"/>